<organism evidence="2 3">
    <name type="scientific">Paenibacillus albilobatus</name>
    <dbReference type="NCBI Taxonomy" id="2716884"/>
    <lineage>
        <taxon>Bacteria</taxon>
        <taxon>Bacillati</taxon>
        <taxon>Bacillota</taxon>
        <taxon>Bacilli</taxon>
        <taxon>Bacillales</taxon>
        <taxon>Paenibacillaceae</taxon>
        <taxon>Paenibacillus</taxon>
    </lineage>
</organism>
<gene>
    <name evidence="2" type="ORF">J2TS6_02490</name>
</gene>
<dbReference type="EMBL" id="BORQ01000001">
    <property type="protein sequence ID" value="GIO29108.1"/>
    <property type="molecule type" value="Genomic_DNA"/>
</dbReference>
<dbReference type="RefSeq" id="WP_160042071.1">
    <property type="nucleotide sequence ID" value="NZ_BORQ01000001.1"/>
</dbReference>
<dbReference type="Pfam" id="PF13649">
    <property type="entry name" value="Methyltransf_25"/>
    <property type="match status" value="1"/>
</dbReference>
<evidence type="ECO:0000313" key="2">
    <source>
        <dbReference type="EMBL" id="GIO29108.1"/>
    </source>
</evidence>
<proteinExistence type="predicted"/>
<accession>A0A919XCW7</accession>
<name>A0A919XCW7_9BACL</name>
<keyword evidence="3" id="KW-1185">Reference proteome</keyword>
<dbReference type="AlphaFoldDB" id="A0A919XCW7"/>
<evidence type="ECO:0000313" key="3">
    <source>
        <dbReference type="Proteomes" id="UP000679779"/>
    </source>
</evidence>
<sequence length="245" mass="28597">MFRALSSRSAKEEYMDDFAAGGEELTEALRHLRRLNRIFAASGPMLNGVKELWRRSGRPDQLHLMDVGAGSGEVNRRILRWADRTGIRIRITLVDMTEEACREADRIFQDEPRVRVVRQNVFDIGHAAADMLICSQFLHHFPDDRLTEVVEHMLNSSKLGIVVSDIHRHWVAWSAVWLVARLISKNRYIRHDGPLSVAKGFQSRDWERLRCSLKQQGSYQLRYQWKPLFRYRAIIMKEDSLPEVE</sequence>
<evidence type="ECO:0000259" key="1">
    <source>
        <dbReference type="Pfam" id="PF13649"/>
    </source>
</evidence>
<dbReference type="SUPFAM" id="SSF53335">
    <property type="entry name" value="S-adenosyl-L-methionine-dependent methyltransferases"/>
    <property type="match status" value="1"/>
</dbReference>
<feature type="domain" description="Methyltransferase" evidence="1">
    <location>
        <begin position="65"/>
        <end position="155"/>
    </location>
</feature>
<dbReference type="InterPro" id="IPR029063">
    <property type="entry name" value="SAM-dependent_MTases_sf"/>
</dbReference>
<dbReference type="Proteomes" id="UP000679779">
    <property type="component" value="Unassembled WGS sequence"/>
</dbReference>
<dbReference type="Gene3D" id="3.40.50.150">
    <property type="entry name" value="Vaccinia Virus protein VP39"/>
    <property type="match status" value="1"/>
</dbReference>
<comment type="caution">
    <text evidence="2">The sequence shown here is derived from an EMBL/GenBank/DDBJ whole genome shotgun (WGS) entry which is preliminary data.</text>
</comment>
<dbReference type="InterPro" id="IPR041698">
    <property type="entry name" value="Methyltransf_25"/>
</dbReference>
<protein>
    <recommendedName>
        <fullName evidence="1">Methyltransferase domain-containing protein</fullName>
    </recommendedName>
</protein>
<reference evidence="2" key="1">
    <citation type="submission" date="2021-03" db="EMBL/GenBank/DDBJ databases">
        <title>Antimicrobial resistance genes in bacteria isolated from Japanese honey, and their potential for conferring macrolide and lincosamide resistance in the American foulbrood pathogen Paenibacillus larvae.</title>
        <authorList>
            <person name="Okamoto M."/>
            <person name="Kumagai M."/>
            <person name="Kanamori H."/>
            <person name="Takamatsu D."/>
        </authorList>
    </citation>
    <scope>NUCLEOTIDE SEQUENCE</scope>
    <source>
        <strain evidence="2">J2TS6</strain>
    </source>
</reference>